<organism evidence="1">
    <name type="scientific">Spilarctia obliqua nucleopolyhedrovirus</name>
    <dbReference type="NCBI Taxonomy" id="1638618"/>
    <lineage>
        <taxon>Viruses</taxon>
        <taxon>Viruses incertae sedis</taxon>
        <taxon>Naldaviricetes</taxon>
        <taxon>Lefavirales</taxon>
        <taxon>Baculoviridae</taxon>
        <taxon>Alphabaculovirus</taxon>
    </lineage>
</organism>
<protein>
    <submittedName>
        <fullName evidence="1">Ep protein</fullName>
    </submittedName>
</protein>
<evidence type="ECO:0000313" key="1">
    <source>
        <dbReference type="EMBL" id="QNN89319.1"/>
    </source>
</evidence>
<name>A0A7G9U888_9ABAC</name>
<reference evidence="1" key="1">
    <citation type="submission" date="2019-11" db="EMBL/GenBank/DDBJ databases">
        <title>Studies on the baculoviruses infecting the caterpillars, Spilarctia obliqua Walker (Erebidae) and Pieris brassicae Linn. (Pieridae) (Insecta: Lepidoptera).</title>
        <authorList>
            <person name="Paul S."/>
            <person name="Arumugaperumal A."/>
            <person name="Sathiya Balasingh Thangapandi E.J.J."/>
            <person name="Sarjubala Devi H."/>
            <person name="Johnson T."/>
            <person name="Maisnam S."/>
            <person name="Krishnavel S."/>
            <person name="Soman Syamala S."/>
            <person name="Ramamoorthy S."/>
            <person name="Karthikeyan R."/>
            <person name="Subburaman C."/>
            <person name="Jeyaprakash R."/>
            <person name="Azhaguchamy M."/>
            <person name="Ramaiyer V."/>
            <person name="Sivasubramaniam S."/>
        </authorList>
    </citation>
    <scope>NUCLEOTIDE SEQUENCE</scope>
    <source>
        <strain evidence="1">Manipur</strain>
    </source>
</reference>
<proteinExistence type="predicted"/>
<sequence length="255" mass="29075">MHTTNAGANVQFEPVTVQTAHIKIPVTATVRFTVATHCRCIHGNIDCHKFACNPTCKADLEAGNTDINNAFYKLQKDAKKLGVDIKQLQQQQNEEFDQYFSADNNSCNLSIFKIDNLYEQKEYNGFNDKQRRTACALNNQEIDVIEKYKKDFDDDDTQTNISLKMLSVTSTDNFSILFPGTNNASWEQLASNDLITVYVNQQEKPVIQTFNKSVEPFLSAALEQIRQIIMSQLYQRVEINVNNAMATFNFDLFIN</sequence>
<accession>A0A7G9U888</accession>
<dbReference type="EMBL" id="MN750514">
    <property type="protein sequence ID" value="QNN89319.1"/>
    <property type="molecule type" value="Genomic_DNA"/>
</dbReference>